<sequence>MASWCATNCVAIEAARYIAIVRQIGEANMDPDHFLNYNPVNRADATGKFFPANDDLRPPVLIATNGRSDAFSQRCLYFEHRSQFGSNRVYKATLTYNNIEDWTTRRSHRQDWYLCPQSSLDNQVTMEEDLLDDGSLDPVITVDRSVIGLSCAFCHLRLASLGEESGNAKRYSA</sequence>
<proteinExistence type="predicted"/>
<organism evidence="1 2">
    <name type="scientific">Cyclocybe aegerita</name>
    <name type="common">Black poplar mushroom</name>
    <name type="synonym">Agrocybe aegerita</name>
    <dbReference type="NCBI Taxonomy" id="1973307"/>
    <lineage>
        <taxon>Eukaryota</taxon>
        <taxon>Fungi</taxon>
        <taxon>Dikarya</taxon>
        <taxon>Basidiomycota</taxon>
        <taxon>Agaricomycotina</taxon>
        <taxon>Agaricomycetes</taxon>
        <taxon>Agaricomycetidae</taxon>
        <taxon>Agaricales</taxon>
        <taxon>Agaricineae</taxon>
        <taxon>Bolbitiaceae</taxon>
        <taxon>Cyclocybe</taxon>
    </lineage>
</organism>
<evidence type="ECO:0000313" key="1">
    <source>
        <dbReference type="EMBL" id="CAA7257380.1"/>
    </source>
</evidence>
<reference evidence="1 2" key="1">
    <citation type="submission" date="2020-01" db="EMBL/GenBank/DDBJ databases">
        <authorList>
            <person name="Gupta K D."/>
        </authorList>
    </citation>
    <scope>NUCLEOTIDE SEQUENCE [LARGE SCALE GENOMIC DNA]</scope>
</reference>
<keyword evidence="2" id="KW-1185">Reference proteome</keyword>
<dbReference type="OrthoDB" id="27214at2759"/>
<protein>
    <submittedName>
        <fullName evidence="1">Uncharacterized protein</fullName>
    </submittedName>
</protein>
<name>A0A8S0WBK9_CYCAE</name>
<accession>A0A8S0WBK9</accession>
<comment type="caution">
    <text evidence="1">The sequence shown here is derived from an EMBL/GenBank/DDBJ whole genome shotgun (WGS) entry which is preliminary data.</text>
</comment>
<gene>
    <name evidence="1" type="ORF">AAE3_LOCUS606</name>
</gene>
<evidence type="ECO:0000313" key="2">
    <source>
        <dbReference type="Proteomes" id="UP000467700"/>
    </source>
</evidence>
<dbReference type="Proteomes" id="UP000467700">
    <property type="component" value="Unassembled WGS sequence"/>
</dbReference>
<dbReference type="EMBL" id="CACVBS010000001">
    <property type="protein sequence ID" value="CAA7257380.1"/>
    <property type="molecule type" value="Genomic_DNA"/>
</dbReference>
<dbReference type="AlphaFoldDB" id="A0A8S0WBK9"/>